<dbReference type="PANTHER" id="PTHR33086:SF44">
    <property type="entry name" value="OS03G0683600 PROTEIN"/>
    <property type="match status" value="1"/>
</dbReference>
<dbReference type="EMBL" id="PQIB02000001">
    <property type="protein sequence ID" value="RLN42932.1"/>
    <property type="molecule type" value="Genomic_DNA"/>
</dbReference>
<evidence type="ECO:0000256" key="1">
    <source>
        <dbReference type="SAM" id="MobiDB-lite"/>
    </source>
</evidence>
<feature type="compositionally biased region" description="Polar residues" evidence="1">
    <location>
        <begin position="26"/>
        <end position="49"/>
    </location>
</feature>
<gene>
    <name evidence="3" type="ORF">C2845_PM01G07680</name>
</gene>
<sequence>MTTRHQEQSTTPAVRSTPRDKRVKPTGSNSTDRANEASDQILSPRSSPSEACKANPRLNPNTADLTSPQRQPSDRTAHPLLSPALLGESGRMASPSPPSWVILGTVPRVSASTGDGAELQLVPDVSLALAAPPRVTQLTVAPTVFAADPDPQARISDPCVLAADPSGLFLVLAPPSVSERPPTEARVHRGPDGVERTIHVGRIPTPACFVLDVPSAAASRVPDPDFLNASGVGVIAAPGGRGYMVVEFQNIVGCDEATLIGFSSETGEWLEVDVANPLPSWIWSFDDVISHDGKLWWVDLAVGLLACDPFADQPDVAYVTLPKAGKHGGGRHACSYCSQRKRASRRSVQVSNGKFRCLEMSCPLQRQGGAPKFTMHTLADPETAQWTPEYCVSFAEIWAGESYKAAGLPKKAPMVAFIHPKNPDVVYFFVEEHLFAVNMHTKKVVEGEDHMVGASSSSRVLAWELPPALTAVLLDFSPA</sequence>
<dbReference type="Proteomes" id="UP000275267">
    <property type="component" value="Unassembled WGS sequence"/>
</dbReference>
<keyword evidence="4" id="KW-1185">Reference proteome</keyword>
<organism evidence="3 4">
    <name type="scientific">Panicum miliaceum</name>
    <name type="common">Proso millet</name>
    <name type="synonym">Broomcorn millet</name>
    <dbReference type="NCBI Taxonomy" id="4540"/>
    <lineage>
        <taxon>Eukaryota</taxon>
        <taxon>Viridiplantae</taxon>
        <taxon>Streptophyta</taxon>
        <taxon>Embryophyta</taxon>
        <taxon>Tracheophyta</taxon>
        <taxon>Spermatophyta</taxon>
        <taxon>Magnoliopsida</taxon>
        <taxon>Liliopsida</taxon>
        <taxon>Poales</taxon>
        <taxon>Poaceae</taxon>
        <taxon>PACMAD clade</taxon>
        <taxon>Panicoideae</taxon>
        <taxon>Panicodae</taxon>
        <taxon>Paniceae</taxon>
        <taxon>Panicinae</taxon>
        <taxon>Panicum</taxon>
        <taxon>Panicum sect. Panicum</taxon>
    </lineage>
</organism>
<reference evidence="4" key="1">
    <citation type="journal article" date="2019" name="Nat. Commun.">
        <title>The genome of broomcorn millet.</title>
        <authorList>
            <person name="Zou C."/>
            <person name="Miki D."/>
            <person name="Li D."/>
            <person name="Tang Q."/>
            <person name="Xiao L."/>
            <person name="Rajput S."/>
            <person name="Deng P."/>
            <person name="Jia W."/>
            <person name="Huang R."/>
            <person name="Zhang M."/>
            <person name="Sun Y."/>
            <person name="Hu J."/>
            <person name="Fu X."/>
            <person name="Schnable P.S."/>
            <person name="Li F."/>
            <person name="Zhang H."/>
            <person name="Feng B."/>
            <person name="Zhu X."/>
            <person name="Liu R."/>
            <person name="Schnable J.C."/>
            <person name="Zhu J.-K."/>
            <person name="Zhang H."/>
        </authorList>
    </citation>
    <scope>NUCLEOTIDE SEQUENCE [LARGE SCALE GENOMIC DNA]</scope>
</reference>
<dbReference type="OrthoDB" id="650468at2759"/>
<dbReference type="InterPro" id="IPR011676">
    <property type="entry name" value="DUF1618"/>
</dbReference>
<feature type="region of interest" description="Disordered" evidence="1">
    <location>
        <begin position="1"/>
        <end position="81"/>
    </location>
</feature>
<feature type="domain" description="DUF1618" evidence="2">
    <location>
        <begin position="297"/>
        <end position="427"/>
    </location>
</feature>
<feature type="compositionally biased region" description="Polar residues" evidence="1">
    <location>
        <begin position="58"/>
        <end position="71"/>
    </location>
</feature>
<proteinExistence type="predicted"/>
<dbReference type="AlphaFoldDB" id="A0A3L6TRX8"/>
<evidence type="ECO:0000313" key="4">
    <source>
        <dbReference type="Proteomes" id="UP000275267"/>
    </source>
</evidence>
<evidence type="ECO:0000259" key="2">
    <source>
        <dbReference type="Pfam" id="PF07762"/>
    </source>
</evidence>
<protein>
    <recommendedName>
        <fullName evidence="2">DUF1618 domain-containing protein</fullName>
    </recommendedName>
</protein>
<accession>A0A3L6TRX8</accession>
<evidence type="ECO:0000313" key="3">
    <source>
        <dbReference type="EMBL" id="RLN42932.1"/>
    </source>
</evidence>
<comment type="caution">
    <text evidence="3">The sequence shown here is derived from an EMBL/GenBank/DDBJ whole genome shotgun (WGS) entry which is preliminary data.</text>
</comment>
<dbReference type="PANTHER" id="PTHR33086">
    <property type="entry name" value="OS05G0468200 PROTEIN-RELATED"/>
    <property type="match status" value="1"/>
</dbReference>
<dbReference type="Pfam" id="PF07762">
    <property type="entry name" value="DUF1618"/>
    <property type="match status" value="1"/>
</dbReference>
<name>A0A3L6TRX8_PANMI</name>